<evidence type="ECO:0000256" key="1">
    <source>
        <dbReference type="ARBA" id="ARBA00004496"/>
    </source>
</evidence>
<name>A0ABD1IQH8_9TELE</name>
<organism evidence="8 9">
    <name type="scientific">Coilia grayii</name>
    <name type="common">Gray's grenadier anchovy</name>
    <dbReference type="NCBI Taxonomy" id="363190"/>
    <lineage>
        <taxon>Eukaryota</taxon>
        <taxon>Metazoa</taxon>
        <taxon>Chordata</taxon>
        <taxon>Craniata</taxon>
        <taxon>Vertebrata</taxon>
        <taxon>Euteleostomi</taxon>
        <taxon>Actinopterygii</taxon>
        <taxon>Neopterygii</taxon>
        <taxon>Teleostei</taxon>
        <taxon>Clupei</taxon>
        <taxon>Clupeiformes</taxon>
        <taxon>Clupeoidei</taxon>
        <taxon>Engraulidae</taxon>
        <taxon>Coilinae</taxon>
        <taxon>Coilia</taxon>
    </lineage>
</organism>
<comment type="caution">
    <text evidence="8">The sequence shown here is derived from an EMBL/GenBank/DDBJ whole genome shotgun (WGS) entry which is preliminary data.</text>
</comment>
<evidence type="ECO:0000313" key="8">
    <source>
        <dbReference type="EMBL" id="KAL2077255.1"/>
    </source>
</evidence>
<feature type="region of interest" description="Disordered" evidence="7">
    <location>
        <begin position="166"/>
        <end position="270"/>
    </location>
</feature>
<evidence type="ECO:0000256" key="4">
    <source>
        <dbReference type="ARBA" id="ARBA00022490"/>
    </source>
</evidence>
<dbReference type="Pfam" id="PF15302">
    <property type="entry name" value="P33MONOX"/>
    <property type="match status" value="1"/>
</dbReference>
<keyword evidence="4" id="KW-0963">Cytoplasm</keyword>
<evidence type="ECO:0000256" key="5">
    <source>
        <dbReference type="ARBA" id="ARBA00022857"/>
    </source>
</evidence>
<evidence type="ECO:0000256" key="7">
    <source>
        <dbReference type="SAM" id="MobiDB-lite"/>
    </source>
</evidence>
<reference evidence="8 9" key="1">
    <citation type="submission" date="2024-09" db="EMBL/GenBank/DDBJ databases">
        <title>A chromosome-level genome assembly of Gray's grenadier anchovy, Coilia grayii.</title>
        <authorList>
            <person name="Fu Z."/>
        </authorList>
    </citation>
    <scope>NUCLEOTIDE SEQUENCE [LARGE SCALE GENOMIC DNA]</scope>
    <source>
        <strain evidence="8">G4</strain>
        <tissue evidence="8">Muscle</tissue>
    </source>
</reference>
<dbReference type="InterPro" id="IPR026759">
    <property type="entry name" value="P33MONOX"/>
</dbReference>
<comment type="similarity">
    <text evidence="2">Belongs to the P33MONOX family.</text>
</comment>
<feature type="compositionally biased region" description="Basic and acidic residues" evidence="7">
    <location>
        <begin position="285"/>
        <end position="306"/>
    </location>
</feature>
<sequence length="334" mass="35808">MDSRPGEVPALESGFTAGLLGGMSTPISISPRFNYDEALEAPMHSPPSDFADGILWKNPIIPDRKFKRLQEVGETEKSSSQKDFVCASAVKQPIPVTKAKATSVMSSLMIKLTQESIQRFEQQAGLTDLGYQPHKGLSAEETHFRRKGEGLPKLKMPTGDFKEDRLTASAQSTPSVTPSVTPCVTPSVSPYSSPKSNRRNWFGLSPAPSLSSADASSISTTTSSSSEMGGNEGSGGSGGERWSFFGSSRPVVQKSSTDPGSDSSSPGFTLQSYFGVQKSSTLEEMKTQVSLRGDDPTSFHPPKIDITDVGGKKTLPRPHKLKPRDMNILTPSGF</sequence>
<keyword evidence="6" id="KW-0560">Oxidoreductase</keyword>
<feature type="compositionally biased region" description="Polar residues" evidence="7">
    <location>
        <begin position="168"/>
        <end position="195"/>
    </location>
</feature>
<accession>A0ABD1IQH8</accession>
<evidence type="ECO:0000256" key="3">
    <source>
        <dbReference type="ARBA" id="ARBA00016432"/>
    </source>
</evidence>
<dbReference type="GO" id="GO:0005737">
    <property type="term" value="C:cytoplasm"/>
    <property type="evidence" value="ECO:0007669"/>
    <property type="project" value="UniProtKB-SubCell"/>
</dbReference>
<dbReference type="AlphaFoldDB" id="A0ABD1IQH8"/>
<feature type="region of interest" description="Disordered" evidence="7">
    <location>
        <begin position="285"/>
        <end position="334"/>
    </location>
</feature>
<dbReference type="Proteomes" id="UP001591681">
    <property type="component" value="Unassembled WGS sequence"/>
</dbReference>
<proteinExistence type="inferred from homology"/>
<feature type="compositionally biased region" description="Low complexity" evidence="7">
    <location>
        <begin position="202"/>
        <end position="229"/>
    </location>
</feature>
<dbReference type="EMBL" id="JBHFQA010000024">
    <property type="protein sequence ID" value="KAL2077255.1"/>
    <property type="molecule type" value="Genomic_DNA"/>
</dbReference>
<evidence type="ECO:0000256" key="6">
    <source>
        <dbReference type="ARBA" id="ARBA00023002"/>
    </source>
</evidence>
<feature type="compositionally biased region" description="Gly residues" evidence="7">
    <location>
        <begin position="230"/>
        <end position="239"/>
    </location>
</feature>
<keyword evidence="5" id="KW-0521">NADP</keyword>
<evidence type="ECO:0000256" key="2">
    <source>
        <dbReference type="ARBA" id="ARBA00008758"/>
    </source>
</evidence>
<dbReference type="GO" id="GO:0016491">
    <property type="term" value="F:oxidoreductase activity"/>
    <property type="evidence" value="ECO:0007669"/>
    <property type="project" value="UniProtKB-KW"/>
</dbReference>
<protein>
    <recommendedName>
        <fullName evidence="3">Putative monooxygenase p33MONOX</fullName>
    </recommendedName>
</protein>
<dbReference type="PANTHER" id="PTHR28342">
    <property type="entry name" value="MONOOXYGENASE P33MONOX-RELATED"/>
    <property type="match status" value="1"/>
</dbReference>
<dbReference type="PANTHER" id="PTHR28342:SF1">
    <property type="entry name" value="MONOOXYGENASE P33MONOX-RELATED"/>
    <property type="match status" value="1"/>
</dbReference>
<feature type="compositionally biased region" description="Low complexity" evidence="7">
    <location>
        <begin position="255"/>
        <end position="269"/>
    </location>
</feature>
<evidence type="ECO:0000313" key="9">
    <source>
        <dbReference type="Proteomes" id="UP001591681"/>
    </source>
</evidence>
<comment type="subcellular location">
    <subcellularLocation>
        <location evidence="1">Cytoplasm</location>
    </subcellularLocation>
</comment>
<gene>
    <name evidence="8" type="ORF">ACEWY4_026759</name>
</gene>
<keyword evidence="9" id="KW-1185">Reference proteome</keyword>